<dbReference type="RefSeq" id="WP_201652877.1">
    <property type="nucleotide sequence ID" value="NZ_CP068047.1"/>
</dbReference>
<dbReference type="InterPro" id="IPR021255">
    <property type="entry name" value="DUF2807"/>
</dbReference>
<organism evidence="3 4">
    <name type="scientific">Devosia oryziradicis</name>
    <dbReference type="NCBI Taxonomy" id="2801335"/>
    <lineage>
        <taxon>Bacteria</taxon>
        <taxon>Pseudomonadati</taxon>
        <taxon>Pseudomonadota</taxon>
        <taxon>Alphaproteobacteria</taxon>
        <taxon>Hyphomicrobiales</taxon>
        <taxon>Devosiaceae</taxon>
        <taxon>Devosia</taxon>
    </lineage>
</organism>
<dbReference type="EMBL" id="CP068047">
    <property type="protein sequence ID" value="QQR34703.1"/>
    <property type="molecule type" value="Genomic_DNA"/>
</dbReference>
<reference evidence="3 4" key="1">
    <citation type="submission" date="2021-01" db="EMBL/GenBank/DDBJ databases">
        <title>Genome seq and assembly of Devosia sp. G19.</title>
        <authorList>
            <person name="Chhetri G."/>
        </authorList>
    </citation>
    <scope>NUCLEOTIDE SEQUENCE [LARGE SCALE GENOMIC DNA]</scope>
    <source>
        <strain evidence="3 4">G19</strain>
    </source>
</reference>
<name>A0ABX7BRY7_9HYPH</name>
<feature type="region of interest" description="Disordered" evidence="1">
    <location>
        <begin position="199"/>
        <end position="229"/>
    </location>
</feature>
<protein>
    <submittedName>
        <fullName evidence="3">DUF2807 domain-containing protein</fullName>
    </submittedName>
</protein>
<dbReference type="Pfam" id="PF10988">
    <property type="entry name" value="DUF2807"/>
    <property type="match status" value="1"/>
</dbReference>
<dbReference type="Gene3D" id="2.160.20.120">
    <property type="match status" value="1"/>
</dbReference>
<evidence type="ECO:0000259" key="2">
    <source>
        <dbReference type="Pfam" id="PF10988"/>
    </source>
</evidence>
<proteinExistence type="predicted"/>
<accession>A0ABX7BRY7</accession>
<dbReference type="Proteomes" id="UP000595460">
    <property type="component" value="Chromosome"/>
</dbReference>
<sequence>MISTAAHADSKTYELTGFDKIDISTGLDAVVKQGDSFSVTATSGSAQALDNLQLDVKDGVLVARFDQSFLDFIISGGLVGMLLSSGNALTIEVTMPAIAAIDASSGADIRAQGLASDHLSLNASSGADIEIGDARLGAVEINASSGADIDIAGTAESVAAEASSGAGIDAESLVAASATAGASSGASISVHATASLRAEASSGGDVDVSGNPPKRDVDASSGGDVNFDD</sequence>
<keyword evidence="4" id="KW-1185">Reference proteome</keyword>
<evidence type="ECO:0000313" key="3">
    <source>
        <dbReference type="EMBL" id="QQR34703.1"/>
    </source>
</evidence>
<gene>
    <name evidence="3" type="ORF">JI749_09910</name>
</gene>
<evidence type="ECO:0000256" key="1">
    <source>
        <dbReference type="SAM" id="MobiDB-lite"/>
    </source>
</evidence>
<evidence type="ECO:0000313" key="4">
    <source>
        <dbReference type="Proteomes" id="UP000595460"/>
    </source>
</evidence>
<feature type="domain" description="Putative auto-transporter adhesin head GIN" evidence="2">
    <location>
        <begin position="17"/>
        <end position="212"/>
    </location>
</feature>